<name>A0AA38XTK0_9EURO</name>
<evidence type="ECO:0000256" key="3">
    <source>
        <dbReference type="ARBA" id="ARBA00022555"/>
    </source>
</evidence>
<comment type="similarity">
    <text evidence="1">Belongs to the RNase PH family.</text>
</comment>
<dbReference type="FunFam" id="3.30.230.70:FF:000003">
    <property type="entry name" value="Ribonuclease PH"/>
    <property type="match status" value="1"/>
</dbReference>
<dbReference type="GO" id="GO:0008033">
    <property type="term" value="P:tRNA processing"/>
    <property type="evidence" value="ECO:0007669"/>
    <property type="project" value="UniProtKB-KW"/>
</dbReference>
<evidence type="ECO:0000259" key="6">
    <source>
        <dbReference type="PROSITE" id="PS51819"/>
    </source>
</evidence>
<evidence type="ECO:0000256" key="5">
    <source>
        <dbReference type="ARBA" id="ARBA00022884"/>
    </source>
</evidence>
<dbReference type="InterPro" id="IPR001247">
    <property type="entry name" value="ExoRNase_PH_dom1"/>
</dbReference>
<dbReference type="PROSITE" id="PS01277">
    <property type="entry name" value="RIBONUCLEASE_PH"/>
    <property type="match status" value="1"/>
</dbReference>
<dbReference type="NCBIfam" id="TIGR01966">
    <property type="entry name" value="RNasePH"/>
    <property type="match status" value="1"/>
</dbReference>
<evidence type="ECO:0000256" key="2">
    <source>
        <dbReference type="ARBA" id="ARBA00022552"/>
    </source>
</evidence>
<dbReference type="Pfam" id="PF00903">
    <property type="entry name" value="Glyoxalase"/>
    <property type="match status" value="1"/>
</dbReference>
<dbReference type="SUPFAM" id="SSF55666">
    <property type="entry name" value="Ribonuclease PH domain 2-like"/>
    <property type="match status" value="1"/>
</dbReference>
<dbReference type="GO" id="GO:0000049">
    <property type="term" value="F:tRNA binding"/>
    <property type="evidence" value="ECO:0007669"/>
    <property type="project" value="UniProtKB-KW"/>
</dbReference>
<dbReference type="GO" id="GO:0006364">
    <property type="term" value="P:rRNA processing"/>
    <property type="evidence" value="ECO:0007669"/>
    <property type="project" value="UniProtKB-KW"/>
</dbReference>
<dbReference type="EMBL" id="JAPDRN010000113">
    <property type="protein sequence ID" value="KAJ9621761.1"/>
    <property type="molecule type" value="Genomic_DNA"/>
</dbReference>
<dbReference type="Gene3D" id="3.30.230.70">
    <property type="entry name" value="GHMP Kinase, N-terminal domain"/>
    <property type="match status" value="1"/>
</dbReference>
<gene>
    <name evidence="7" type="ORF">H2204_011799</name>
</gene>
<dbReference type="InterPro" id="IPR029068">
    <property type="entry name" value="Glyas_Bleomycin-R_OHBP_Dase"/>
</dbReference>
<dbReference type="Pfam" id="PF03725">
    <property type="entry name" value="RNase_PH_C"/>
    <property type="match status" value="1"/>
</dbReference>
<organism evidence="7">
    <name type="scientific">Knufia peltigerae</name>
    <dbReference type="NCBI Taxonomy" id="1002370"/>
    <lineage>
        <taxon>Eukaryota</taxon>
        <taxon>Fungi</taxon>
        <taxon>Dikarya</taxon>
        <taxon>Ascomycota</taxon>
        <taxon>Pezizomycotina</taxon>
        <taxon>Eurotiomycetes</taxon>
        <taxon>Chaetothyriomycetidae</taxon>
        <taxon>Chaetothyriales</taxon>
        <taxon>Trichomeriaceae</taxon>
        <taxon>Knufia</taxon>
    </lineage>
</organism>
<dbReference type="InterPro" id="IPR037523">
    <property type="entry name" value="VOC_core"/>
</dbReference>
<sequence>MSDFRPSGRQPDQLRPVVIQRGFTRHAEGSVLVCFGETRVLCTASIENRVPGFLRGKGEGWVTAEYGMLPRATHTRSDREAARGKQGGRTLEIQRLIGRSLRACVDRNALGERTITLDCDVLQADGGTRTAAITGAYVALVDAVNVLMKRGDIKRNPILGAVAAVSVGVYRGTPVLDLDYAEDSDCDTDMNVVMNDGGGFIELQGTAEGHAFRRRDRAAGRAAGGAVGMNRRIALTTLVVADYDEAIGWYTGKLGFQLLDDIDQGSKRWVVVGPTDGSAAALLLARASNDEQRSRIGNQTGGRVGFFLNTDDFRRDHAAMLAAGVEFLEEPREEPYATVAVFRDLYGNTWDLLEPR</sequence>
<dbReference type="InterPro" id="IPR036345">
    <property type="entry name" value="ExoRNase_PH_dom2_sf"/>
</dbReference>
<dbReference type="PROSITE" id="PS51819">
    <property type="entry name" value="VOC"/>
    <property type="match status" value="1"/>
</dbReference>
<dbReference type="InterPro" id="IPR002381">
    <property type="entry name" value="RNase_PH_bac-type"/>
</dbReference>
<dbReference type="GO" id="GO:0000176">
    <property type="term" value="C:nuclear exosome (RNase complex)"/>
    <property type="evidence" value="ECO:0007669"/>
    <property type="project" value="UniProtKB-ARBA"/>
</dbReference>
<proteinExistence type="inferred from homology"/>
<dbReference type="CDD" id="cd07263">
    <property type="entry name" value="VOC_like"/>
    <property type="match status" value="1"/>
</dbReference>
<feature type="domain" description="VOC" evidence="6">
    <location>
        <begin position="232"/>
        <end position="355"/>
    </location>
</feature>
<dbReference type="Gene3D" id="3.10.180.10">
    <property type="entry name" value="2,3-Dihydroxybiphenyl 1,2-Dioxygenase, domain 1"/>
    <property type="match status" value="1"/>
</dbReference>
<keyword evidence="2" id="KW-0698">rRNA processing</keyword>
<accession>A0AA38XTK0</accession>
<protein>
    <recommendedName>
        <fullName evidence="6">VOC domain-containing protein</fullName>
    </recommendedName>
</protein>
<comment type="caution">
    <text evidence="7">The sequence shown here is derived from an EMBL/GenBank/DDBJ whole genome shotgun (WGS) entry which is preliminary data.</text>
</comment>
<evidence type="ECO:0000256" key="4">
    <source>
        <dbReference type="ARBA" id="ARBA00022694"/>
    </source>
</evidence>
<dbReference type="InterPro" id="IPR050080">
    <property type="entry name" value="RNase_PH"/>
</dbReference>
<reference evidence="7" key="1">
    <citation type="submission" date="2022-10" db="EMBL/GenBank/DDBJ databases">
        <title>Culturing micro-colonial fungi from biological soil crusts in the Mojave desert and describing Neophaeococcomyces mojavensis, and introducing the new genera and species Taxawa tesnikishii.</title>
        <authorList>
            <person name="Kurbessoian T."/>
            <person name="Stajich J.E."/>
        </authorList>
    </citation>
    <scope>NUCLEOTIDE SEQUENCE</scope>
    <source>
        <strain evidence="7">TK_35</strain>
    </source>
</reference>
<dbReference type="SUPFAM" id="SSF54593">
    <property type="entry name" value="Glyoxalase/Bleomycin resistance protein/Dihydroxybiphenyl dioxygenase"/>
    <property type="match status" value="1"/>
</dbReference>
<dbReference type="PANTHER" id="PTHR11953:SF0">
    <property type="entry name" value="EXOSOME COMPLEX COMPONENT RRP41"/>
    <property type="match status" value="1"/>
</dbReference>
<dbReference type="Pfam" id="PF01138">
    <property type="entry name" value="RNase_PH"/>
    <property type="match status" value="1"/>
</dbReference>
<dbReference type="SUPFAM" id="SSF54211">
    <property type="entry name" value="Ribosomal protein S5 domain 2-like"/>
    <property type="match status" value="1"/>
</dbReference>
<evidence type="ECO:0000313" key="7">
    <source>
        <dbReference type="EMBL" id="KAJ9621761.1"/>
    </source>
</evidence>
<dbReference type="InterPro" id="IPR020568">
    <property type="entry name" value="Ribosomal_Su5_D2-typ_SF"/>
</dbReference>
<keyword evidence="4" id="KW-0819">tRNA processing</keyword>
<dbReference type="InterPro" id="IPR004360">
    <property type="entry name" value="Glyas_Fos-R_dOase_dom"/>
</dbReference>
<keyword evidence="3" id="KW-0820">tRNA-binding</keyword>
<dbReference type="PANTHER" id="PTHR11953">
    <property type="entry name" value="EXOSOME COMPLEX COMPONENT"/>
    <property type="match status" value="1"/>
</dbReference>
<dbReference type="CDD" id="cd11362">
    <property type="entry name" value="RNase_PH_bact"/>
    <property type="match status" value="1"/>
</dbReference>
<dbReference type="InterPro" id="IPR027408">
    <property type="entry name" value="PNPase/RNase_PH_dom_sf"/>
</dbReference>
<dbReference type="GO" id="GO:0016075">
    <property type="term" value="P:rRNA catabolic process"/>
    <property type="evidence" value="ECO:0007669"/>
    <property type="project" value="TreeGrafter"/>
</dbReference>
<evidence type="ECO:0000256" key="1">
    <source>
        <dbReference type="ARBA" id="ARBA00006678"/>
    </source>
</evidence>
<dbReference type="HAMAP" id="MF_00564">
    <property type="entry name" value="RNase_PH"/>
    <property type="match status" value="1"/>
</dbReference>
<dbReference type="AlphaFoldDB" id="A0AA38XTK0"/>
<dbReference type="GO" id="GO:0009022">
    <property type="term" value="F:tRNA nucleotidyltransferase activity"/>
    <property type="evidence" value="ECO:0007669"/>
    <property type="project" value="InterPro"/>
</dbReference>
<dbReference type="InterPro" id="IPR015847">
    <property type="entry name" value="ExoRNase_PH_dom2"/>
</dbReference>
<keyword evidence="5" id="KW-0694">RNA-binding</keyword>
<dbReference type="InterPro" id="IPR018336">
    <property type="entry name" value="RNase_PH_CS"/>
</dbReference>